<protein>
    <recommendedName>
        <fullName evidence="4">Lipoprotein</fullName>
    </recommendedName>
</protein>
<accession>A0A516V413</accession>
<feature type="chain" id="PRO_5021799012" description="Lipoprotein" evidence="1">
    <location>
        <begin position="23"/>
        <end position="155"/>
    </location>
</feature>
<name>A0A516V413_9GAMM</name>
<dbReference type="Proteomes" id="UP000315891">
    <property type="component" value="Chromosome"/>
</dbReference>
<organism evidence="2 3">
    <name type="scientific">Pseudoluteimonas lycopersici</name>
    <dbReference type="NCBI Taxonomy" id="1324796"/>
    <lineage>
        <taxon>Bacteria</taxon>
        <taxon>Pseudomonadati</taxon>
        <taxon>Pseudomonadota</taxon>
        <taxon>Gammaproteobacteria</taxon>
        <taxon>Lysobacterales</taxon>
        <taxon>Lysobacteraceae</taxon>
        <taxon>Pseudoluteimonas</taxon>
    </lineage>
</organism>
<evidence type="ECO:0000313" key="2">
    <source>
        <dbReference type="EMBL" id="QDQ73217.1"/>
    </source>
</evidence>
<proteinExistence type="predicted"/>
<sequence>MRLKNAALACGVMLLSACSSMATITAAQKPTTLVLKDRSLNLPANAHIRGTSFGNYEFKATETYDASAPPFYGILPLALKGGHMATDIIFFAPALFFNLRGAFKFYEVDVRSHTIRYRDDERDPWNSYQVKPEEEARARAYFEGRQQTSGTTASP</sequence>
<evidence type="ECO:0000313" key="3">
    <source>
        <dbReference type="Proteomes" id="UP000315891"/>
    </source>
</evidence>
<dbReference type="PROSITE" id="PS51257">
    <property type="entry name" value="PROKAR_LIPOPROTEIN"/>
    <property type="match status" value="1"/>
</dbReference>
<dbReference type="AlphaFoldDB" id="A0A516V413"/>
<keyword evidence="3" id="KW-1185">Reference proteome</keyword>
<gene>
    <name evidence="2" type="ORF">FNZ56_04710</name>
</gene>
<reference evidence="2 3" key="1">
    <citation type="submission" date="2019-07" db="EMBL/GenBank/DDBJ databases">
        <title>Lysobacter weifangensis sp. nov., isolated from bensulfuron-methyl contaminated farmland soil.</title>
        <authorList>
            <person name="Zhao H."/>
        </authorList>
    </citation>
    <scope>NUCLEOTIDE SEQUENCE [LARGE SCALE GENOMIC DNA]</scope>
    <source>
        <strain evidence="2 3">CC-Bw-6</strain>
    </source>
</reference>
<evidence type="ECO:0000256" key="1">
    <source>
        <dbReference type="SAM" id="SignalP"/>
    </source>
</evidence>
<dbReference type="OrthoDB" id="7011540at2"/>
<feature type="signal peptide" evidence="1">
    <location>
        <begin position="1"/>
        <end position="22"/>
    </location>
</feature>
<keyword evidence="1" id="KW-0732">Signal</keyword>
<evidence type="ECO:0008006" key="4">
    <source>
        <dbReference type="Google" id="ProtNLM"/>
    </source>
</evidence>
<dbReference type="EMBL" id="CP041742">
    <property type="protein sequence ID" value="QDQ73217.1"/>
    <property type="molecule type" value="Genomic_DNA"/>
</dbReference>
<dbReference type="RefSeq" id="WP_143878730.1">
    <property type="nucleotide sequence ID" value="NZ_BAABLZ010000001.1"/>
</dbReference>